<dbReference type="RefSeq" id="XP_032457267.1">
    <property type="nucleotide sequence ID" value="XM_032601376.1"/>
</dbReference>
<evidence type="ECO:0000313" key="2">
    <source>
        <dbReference type="EnsemblMetazoa" id="XP_032457267"/>
    </source>
</evidence>
<evidence type="ECO:0000259" key="1">
    <source>
        <dbReference type="PROSITE" id="PS50879"/>
    </source>
</evidence>
<name>A0A7M7TEA7_NASVI</name>
<dbReference type="AlphaFoldDB" id="A0A7M7TEA7"/>
<accession>A0A7M7TEA7</accession>
<dbReference type="KEGG" id="nvi:116418058"/>
<dbReference type="OrthoDB" id="7700353at2759"/>
<dbReference type="GO" id="GO:0004523">
    <property type="term" value="F:RNA-DNA hybrid ribonuclease activity"/>
    <property type="evidence" value="ECO:0007669"/>
    <property type="project" value="InterPro"/>
</dbReference>
<dbReference type="InterPro" id="IPR012337">
    <property type="entry name" value="RNaseH-like_sf"/>
</dbReference>
<dbReference type="SMR" id="A0A7M7TEA7"/>
<protein>
    <recommendedName>
        <fullName evidence="1">RNase H type-1 domain-containing protein</fullName>
    </recommendedName>
</protein>
<dbReference type="SUPFAM" id="SSF53098">
    <property type="entry name" value="Ribonuclease H-like"/>
    <property type="match status" value="1"/>
</dbReference>
<sequence length="392" mass="44850">MGYRFSTPKNVILAETKVTSIKDRALYLGCNYITKALSNESNPACKKIKQFYINHKKSKLKKRRVLAVCINKVLTVTNKILYTSQYNEVYLSRYKAIYHQPSINLGLGKMLNKCHNPNLVLDLFYFDDTLVKLFTDGSKMGDSLSVGSASVTEDLDFIHSRSLDPHSSIFTAEAMAINTTLEYVAESRSSRHIIFSDSLSVLQALQNKSAGCLNHPLIVKAKRLLLEISENSIIENPLQLVWIPAHKEIFGNELADLYAKKATKSPPENCTVPYSDFKPYWKELAYENTVNYNLEIEATKGKQYFENFYTNTKHPWFRNKNLSKKAIVTINRLRADHYSSASSLARKNIVESPACECVHNFQDADHLLWDCPRYVEQRVAMVNSFKKKTKFQ</sequence>
<evidence type="ECO:0000313" key="3">
    <source>
        <dbReference type="Proteomes" id="UP000002358"/>
    </source>
</evidence>
<dbReference type="InParanoid" id="A0A7M7TEA7"/>
<keyword evidence="3" id="KW-1185">Reference proteome</keyword>
<dbReference type="InterPro" id="IPR002156">
    <property type="entry name" value="RNaseH_domain"/>
</dbReference>
<dbReference type="EnsemblMetazoa" id="XM_032601376">
    <property type="protein sequence ID" value="XP_032457267"/>
    <property type="gene ID" value="LOC116418058"/>
</dbReference>
<feature type="domain" description="RNase H type-1" evidence="1">
    <location>
        <begin position="127"/>
        <end position="264"/>
    </location>
</feature>
<dbReference type="GO" id="GO:0003676">
    <property type="term" value="F:nucleic acid binding"/>
    <property type="evidence" value="ECO:0007669"/>
    <property type="project" value="InterPro"/>
</dbReference>
<dbReference type="GeneID" id="116418058"/>
<proteinExistence type="predicted"/>
<reference evidence="2" key="1">
    <citation type="submission" date="2021-01" db="UniProtKB">
        <authorList>
            <consortium name="EnsemblMetazoa"/>
        </authorList>
    </citation>
    <scope>IDENTIFICATION</scope>
</reference>
<dbReference type="Pfam" id="PF00075">
    <property type="entry name" value="RNase_H"/>
    <property type="match status" value="1"/>
</dbReference>
<organism evidence="2 3">
    <name type="scientific">Nasonia vitripennis</name>
    <name type="common">Parasitic wasp</name>
    <dbReference type="NCBI Taxonomy" id="7425"/>
    <lineage>
        <taxon>Eukaryota</taxon>
        <taxon>Metazoa</taxon>
        <taxon>Ecdysozoa</taxon>
        <taxon>Arthropoda</taxon>
        <taxon>Hexapoda</taxon>
        <taxon>Insecta</taxon>
        <taxon>Pterygota</taxon>
        <taxon>Neoptera</taxon>
        <taxon>Endopterygota</taxon>
        <taxon>Hymenoptera</taxon>
        <taxon>Apocrita</taxon>
        <taxon>Proctotrupomorpha</taxon>
        <taxon>Chalcidoidea</taxon>
        <taxon>Pteromalidae</taxon>
        <taxon>Pteromalinae</taxon>
        <taxon>Nasonia</taxon>
    </lineage>
</organism>
<dbReference type="PROSITE" id="PS50879">
    <property type="entry name" value="RNASE_H_1"/>
    <property type="match status" value="1"/>
</dbReference>
<dbReference type="Proteomes" id="UP000002358">
    <property type="component" value="Unassembled WGS sequence"/>
</dbReference>
<dbReference type="Gene3D" id="3.30.420.10">
    <property type="entry name" value="Ribonuclease H-like superfamily/Ribonuclease H"/>
    <property type="match status" value="1"/>
</dbReference>
<dbReference type="CDD" id="cd09276">
    <property type="entry name" value="Rnase_HI_RT_non_LTR"/>
    <property type="match status" value="1"/>
</dbReference>
<dbReference type="InterPro" id="IPR036397">
    <property type="entry name" value="RNaseH_sf"/>
</dbReference>